<dbReference type="RefSeq" id="WP_283407813.1">
    <property type="nucleotide sequence ID" value="NZ_FXUF01000001.1"/>
</dbReference>
<feature type="region of interest" description="Disordered" evidence="3">
    <location>
        <begin position="52"/>
        <end position="100"/>
    </location>
</feature>
<feature type="compositionally biased region" description="Polar residues" evidence="3">
    <location>
        <begin position="91"/>
        <end position="100"/>
    </location>
</feature>
<proteinExistence type="predicted"/>
<dbReference type="InterPro" id="IPR002509">
    <property type="entry name" value="NODB_dom"/>
</dbReference>
<gene>
    <name evidence="6" type="ORF">SAMN06296020_101474</name>
</gene>
<evidence type="ECO:0000256" key="1">
    <source>
        <dbReference type="ARBA" id="ARBA00004613"/>
    </source>
</evidence>
<evidence type="ECO:0000259" key="5">
    <source>
        <dbReference type="Pfam" id="PF01522"/>
    </source>
</evidence>
<comment type="caution">
    <text evidence="6">The sequence shown here is derived from an EMBL/GenBank/DDBJ whole genome shotgun (WGS) entry which is preliminary data.</text>
</comment>
<evidence type="ECO:0000313" key="7">
    <source>
        <dbReference type="Proteomes" id="UP001158066"/>
    </source>
</evidence>
<sequence>MTVGRDQYRKEIQSVSDSRQRTLYRGSRLLVLIFLLILGLGTSGMLMACSDASDTTSGATGNPLPGPATDEGAEAAPVEDGDSEEAAVPESTASEQSTGSLLQQIPVYEAADPASVEADELGQIMVLMYHHIREPEAEWSRTPENFRKDLEVLYEQGFRPIRLIDYARGQIHVPAGKTPVVFTFDDGNDNNFNMIEDETGEWIIDPDCAVGILMAFHEAHPDFRPHATFFINGGTPFGQSDWVDFKLNYLVTNGMDIGNHTETHLHLGDASAEQLQQELGRIQQLVNRYVDDYQVNTFALPFGSRPSSDEVAPYVESGTYQEVTYVNEAVLEVGWDPYHSPFNRDFNPLKIRRVRASETKVDGVGMYDWLATFESGSRRRFISDGDPNTIAIPDSRAELLREDLEGYEILLYEAAP</sequence>
<keyword evidence="4" id="KW-1133">Transmembrane helix</keyword>
<dbReference type="PANTHER" id="PTHR34216">
    <property type="match status" value="1"/>
</dbReference>
<dbReference type="EMBL" id="FXUF01000001">
    <property type="protein sequence ID" value="SMP41250.1"/>
    <property type="molecule type" value="Genomic_DNA"/>
</dbReference>
<dbReference type="Gene3D" id="3.20.20.370">
    <property type="entry name" value="Glycoside hydrolase/deacetylase"/>
    <property type="match status" value="1"/>
</dbReference>
<feature type="domain" description="NodB homology" evidence="5">
    <location>
        <begin position="175"/>
        <end position="308"/>
    </location>
</feature>
<organism evidence="6 7">
    <name type="scientific">Anoxynatronum buryatiense</name>
    <dbReference type="NCBI Taxonomy" id="489973"/>
    <lineage>
        <taxon>Bacteria</taxon>
        <taxon>Bacillati</taxon>
        <taxon>Bacillota</taxon>
        <taxon>Clostridia</taxon>
        <taxon>Eubacteriales</taxon>
        <taxon>Clostridiaceae</taxon>
        <taxon>Anoxynatronum</taxon>
    </lineage>
</organism>
<feature type="transmembrane region" description="Helical" evidence="4">
    <location>
        <begin position="29"/>
        <end position="48"/>
    </location>
</feature>
<evidence type="ECO:0000313" key="6">
    <source>
        <dbReference type="EMBL" id="SMP41250.1"/>
    </source>
</evidence>
<keyword evidence="2" id="KW-0732">Signal</keyword>
<dbReference type="CDD" id="cd10972">
    <property type="entry name" value="CE4_DAC_u3_5s"/>
    <property type="match status" value="1"/>
</dbReference>
<dbReference type="GO" id="GO:0016810">
    <property type="term" value="F:hydrolase activity, acting on carbon-nitrogen (but not peptide) bonds"/>
    <property type="evidence" value="ECO:0007669"/>
    <property type="project" value="InterPro"/>
</dbReference>
<evidence type="ECO:0000256" key="3">
    <source>
        <dbReference type="SAM" id="MobiDB-lite"/>
    </source>
</evidence>
<dbReference type="AlphaFoldDB" id="A0AA45WTC3"/>
<keyword evidence="4" id="KW-0812">Transmembrane</keyword>
<comment type="subcellular location">
    <subcellularLocation>
        <location evidence="1">Secreted</location>
    </subcellularLocation>
</comment>
<name>A0AA45WTC3_9CLOT</name>
<dbReference type="GO" id="GO:0005576">
    <property type="term" value="C:extracellular region"/>
    <property type="evidence" value="ECO:0007669"/>
    <property type="project" value="UniProtKB-SubCell"/>
</dbReference>
<dbReference type="SUPFAM" id="SSF88713">
    <property type="entry name" value="Glycoside hydrolase/deacetylase"/>
    <property type="match status" value="1"/>
</dbReference>
<dbReference type="Proteomes" id="UP001158066">
    <property type="component" value="Unassembled WGS sequence"/>
</dbReference>
<dbReference type="Pfam" id="PF01522">
    <property type="entry name" value="Polysacc_deac_1"/>
    <property type="match status" value="1"/>
</dbReference>
<dbReference type="InterPro" id="IPR051398">
    <property type="entry name" value="Polysacch_Deacetylase"/>
</dbReference>
<feature type="compositionally biased region" description="Acidic residues" evidence="3">
    <location>
        <begin position="71"/>
        <end position="87"/>
    </location>
</feature>
<accession>A0AA45WTC3</accession>
<dbReference type="GO" id="GO:0005975">
    <property type="term" value="P:carbohydrate metabolic process"/>
    <property type="evidence" value="ECO:0007669"/>
    <property type="project" value="InterPro"/>
</dbReference>
<dbReference type="PANTHER" id="PTHR34216:SF3">
    <property type="entry name" value="POLY-BETA-1,6-N-ACETYL-D-GLUCOSAMINE N-DEACETYLASE"/>
    <property type="match status" value="1"/>
</dbReference>
<keyword evidence="4" id="KW-0472">Membrane</keyword>
<keyword evidence="7" id="KW-1185">Reference proteome</keyword>
<evidence type="ECO:0000256" key="4">
    <source>
        <dbReference type="SAM" id="Phobius"/>
    </source>
</evidence>
<protein>
    <submittedName>
        <fullName evidence="6">Peptidoglycan/xylan/chitin deacetylase, PgdA/CDA1 family</fullName>
    </submittedName>
</protein>
<evidence type="ECO:0000256" key="2">
    <source>
        <dbReference type="ARBA" id="ARBA00022729"/>
    </source>
</evidence>
<dbReference type="InterPro" id="IPR011330">
    <property type="entry name" value="Glyco_hydro/deAcase_b/a-brl"/>
</dbReference>
<reference evidence="6" key="1">
    <citation type="submission" date="2017-05" db="EMBL/GenBank/DDBJ databases">
        <authorList>
            <person name="Varghese N."/>
            <person name="Submissions S."/>
        </authorList>
    </citation>
    <scope>NUCLEOTIDE SEQUENCE</scope>
    <source>
        <strain evidence="6">Su22</strain>
    </source>
</reference>